<gene>
    <name evidence="1" type="ORF">J41TS4_46620</name>
</gene>
<accession>A0A920CPI2</accession>
<dbReference type="RefSeq" id="WP_301630742.1">
    <property type="nucleotide sequence ID" value="NZ_BORS01000025.1"/>
</dbReference>
<sequence>MTLSFKTIREALALPKSRFFGVVYENGRYAANDEASFFGRKLPDPELTFDISNNKTLVNVNMNGSVKYVTVYNGQYASDNIPGVWMCKDFRKTGPYAFGLKLGEQRIDLGQDDHPYTTSLLDNLFPMTEFQFGDVQATLLVYAPVSADGAVRLRGTVYGLHLENRSGQEIHGKVRLPRPDTEADRLFSGPDVCIYPVEREDWYAASGAVSFRLAPGQDAWIPVVICPPGDETPRLVNEKGTLYWLNETWAYYRSLLGRLEMKNDPFAAEFYERAMLQSLGSIAMDRQGAVVGSNWGTYPTTEFTWNKDMYYSLLPFHTAEPELFKQGMLWFLEHGVRPAGNRYPGGISHSLSNSLSSVVMAGLYYRSTGDKRFFLERPDIDLSIRKLLEETLRTRRPDRPWIFPSDWLSDAYSLGDYHTGSNVVAWAAIHHYARIVREVFGDTETAERYRTIAASIKEDLQRHNIVEGPFGLQYTEGTSAGGDSLKDDASKYKGTYDDFGMQFIGRLTKDGAVDLLHHDGEESDTILMPLYGYTAYDDPAYRHYMQFSLSPANPTYNPESRGIQWGDHAACTFPGYMSGMGMLTDFASMSGTDGYLTEIRKLTDADGSLWWWPYLNAARYGDVVRHHNCGKCGWASGVFAGLFAARILGIAYDAPARRLSFRPLRAAGSFAWEDVRLGSGVFNLSFRQEGNVAEAVAANFGAKAVTVLVELPCEQAASARTFVNGKSPGGRVDNGYYNGCTTVIFQETLLPGECKSFIVTFYSPSE</sequence>
<evidence type="ECO:0000313" key="2">
    <source>
        <dbReference type="Proteomes" id="UP000678895"/>
    </source>
</evidence>
<reference evidence="1" key="1">
    <citation type="submission" date="2021-03" db="EMBL/GenBank/DDBJ databases">
        <title>Antimicrobial resistance genes in bacteria isolated from Japanese honey, and their potential for conferring macrolide and lincosamide resistance in the American foulbrood pathogen Paenibacillus larvae.</title>
        <authorList>
            <person name="Okamoto M."/>
            <person name="Kumagai M."/>
            <person name="Kanamori H."/>
            <person name="Takamatsu D."/>
        </authorList>
    </citation>
    <scope>NUCLEOTIDE SEQUENCE</scope>
    <source>
        <strain evidence="1">J41TS4</strain>
    </source>
</reference>
<evidence type="ECO:0000313" key="1">
    <source>
        <dbReference type="EMBL" id="GIO44904.1"/>
    </source>
</evidence>
<dbReference type="Gene3D" id="1.50.10.10">
    <property type="match status" value="1"/>
</dbReference>
<name>A0A920CPI2_9BACL</name>
<organism evidence="1 2">
    <name type="scientific">Paenibacillus apis</name>
    <dbReference type="NCBI Taxonomy" id="1792174"/>
    <lineage>
        <taxon>Bacteria</taxon>
        <taxon>Bacillati</taxon>
        <taxon>Bacillota</taxon>
        <taxon>Bacilli</taxon>
        <taxon>Bacillales</taxon>
        <taxon>Paenibacillaceae</taxon>
        <taxon>Paenibacillus</taxon>
    </lineage>
</organism>
<dbReference type="Proteomes" id="UP000678895">
    <property type="component" value="Unassembled WGS sequence"/>
</dbReference>
<dbReference type="InterPro" id="IPR012341">
    <property type="entry name" value="6hp_glycosidase-like_sf"/>
</dbReference>
<keyword evidence="1" id="KW-0378">Hydrolase</keyword>
<protein>
    <submittedName>
        <fullName evidence="1">Glycoside hydrolase</fullName>
    </submittedName>
</protein>
<dbReference type="GO" id="GO:0016787">
    <property type="term" value="F:hydrolase activity"/>
    <property type="evidence" value="ECO:0007669"/>
    <property type="project" value="UniProtKB-KW"/>
</dbReference>
<proteinExistence type="predicted"/>
<dbReference type="GO" id="GO:0005975">
    <property type="term" value="P:carbohydrate metabolic process"/>
    <property type="evidence" value="ECO:0007669"/>
    <property type="project" value="InterPro"/>
</dbReference>
<comment type="caution">
    <text evidence="1">The sequence shown here is derived from an EMBL/GenBank/DDBJ whole genome shotgun (WGS) entry which is preliminary data.</text>
</comment>
<dbReference type="EMBL" id="BORS01000025">
    <property type="protein sequence ID" value="GIO44904.1"/>
    <property type="molecule type" value="Genomic_DNA"/>
</dbReference>
<dbReference type="InterPro" id="IPR008928">
    <property type="entry name" value="6-hairpin_glycosidase_sf"/>
</dbReference>
<dbReference type="AlphaFoldDB" id="A0A920CPI2"/>
<dbReference type="SUPFAM" id="SSF48208">
    <property type="entry name" value="Six-hairpin glycosidases"/>
    <property type="match status" value="1"/>
</dbReference>
<keyword evidence="2" id="KW-1185">Reference proteome</keyword>